<accession>M3A163</accession>
<dbReference type="KEGG" id="pfj:MYCFIDRAFT_179575"/>
<organism evidence="1 2">
    <name type="scientific">Pseudocercospora fijiensis (strain CIRAD86)</name>
    <name type="common">Black leaf streak disease fungus</name>
    <name type="synonym">Mycosphaerella fijiensis</name>
    <dbReference type="NCBI Taxonomy" id="383855"/>
    <lineage>
        <taxon>Eukaryota</taxon>
        <taxon>Fungi</taxon>
        <taxon>Dikarya</taxon>
        <taxon>Ascomycota</taxon>
        <taxon>Pezizomycotina</taxon>
        <taxon>Dothideomycetes</taxon>
        <taxon>Dothideomycetidae</taxon>
        <taxon>Mycosphaerellales</taxon>
        <taxon>Mycosphaerellaceae</taxon>
        <taxon>Pseudocercospora</taxon>
    </lineage>
</organism>
<reference evidence="1 2" key="1">
    <citation type="journal article" date="2012" name="PLoS Pathog.">
        <title>Diverse lifestyles and strategies of plant pathogenesis encoded in the genomes of eighteen Dothideomycetes fungi.</title>
        <authorList>
            <person name="Ohm R.A."/>
            <person name="Feau N."/>
            <person name="Henrissat B."/>
            <person name="Schoch C.L."/>
            <person name="Horwitz B.A."/>
            <person name="Barry K.W."/>
            <person name="Condon B.J."/>
            <person name="Copeland A.C."/>
            <person name="Dhillon B."/>
            <person name="Glaser F."/>
            <person name="Hesse C.N."/>
            <person name="Kosti I."/>
            <person name="LaButti K."/>
            <person name="Lindquist E.A."/>
            <person name="Lucas S."/>
            <person name="Salamov A.A."/>
            <person name="Bradshaw R.E."/>
            <person name="Ciuffetti L."/>
            <person name="Hamelin R.C."/>
            <person name="Kema G.H.J."/>
            <person name="Lawrence C."/>
            <person name="Scott J.A."/>
            <person name="Spatafora J.W."/>
            <person name="Turgeon B.G."/>
            <person name="de Wit P.J.G.M."/>
            <person name="Zhong S."/>
            <person name="Goodwin S.B."/>
            <person name="Grigoriev I.V."/>
        </authorList>
    </citation>
    <scope>NUCLEOTIDE SEQUENCE [LARGE SCALE GENOMIC DNA]</scope>
    <source>
        <strain evidence="1 2">CIRAD86</strain>
    </source>
</reference>
<dbReference type="VEuPathDB" id="FungiDB:MYCFIDRAFT_179575"/>
<evidence type="ECO:0000313" key="1">
    <source>
        <dbReference type="EMBL" id="EME78131.1"/>
    </source>
</evidence>
<dbReference type="Proteomes" id="UP000016932">
    <property type="component" value="Unassembled WGS sequence"/>
</dbReference>
<dbReference type="AlphaFoldDB" id="M3A163"/>
<dbReference type="RefSeq" id="XP_007931821.1">
    <property type="nucleotide sequence ID" value="XM_007933630.1"/>
</dbReference>
<dbReference type="EMBL" id="KB446564">
    <property type="protein sequence ID" value="EME78131.1"/>
    <property type="molecule type" value="Genomic_DNA"/>
</dbReference>
<proteinExistence type="predicted"/>
<dbReference type="GeneID" id="19334155"/>
<evidence type="ECO:0000313" key="2">
    <source>
        <dbReference type="Proteomes" id="UP000016932"/>
    </source>
</evidence>
<dbReference type="HOGENOM" id="CLU_2723278_0_0_1"/>
<keyword evidence="2" id="KW-1185">Reference proteome</keyword>
<name>M3A163_PSEFD</name>
<sequence length="72" mass="7762">MPGNPVLPGERRWQAGGRAIALSALGVCEGQLLSNSTNMDTYLPPLTLTRQWIPRPQARAATFLLAGRGSCR</sequence>
<protein>
    <submittedName>
        <fullName evidence="1">Uncharacterized protein</fullName>
    </submittedName>
</protein>
<gene>
    <name evidence="1" type="ORF">MYCFIDRAFT_179575</name>
</gene>